<dbReference type="GO" id="GO:0043041">
    <property type="term" value="P:amino acid activation for nonribosomal peptide biosynthetic process"/>
    <property type="evidence" value="ECO:0007669"/>
    <property type="project" value="TreeGrafter"/>
</dbReference>
<accession>A0A0M8MYB6</accession>
<keyword evidence="1" id="KW-0596">Phosphopantetheine</keyword>
<evidence type="ECO:0000256" key="2">
    <source>
        <dbReference type="ARBA" id="ARBA00022553"/>
    </source>
</evidence>
<reference evidence="4 5" key="1">
    <citation type="submission" date="2015-07" db="EMBL/GenBank/DDBJ databases">
        <title>The genome of the fungus Escovopsis weberi, a specialized disease agent of ant agriculture.</title>
        <authorList>
            <person name="de Man T.J."/>
            <person name="Stajich J.E."/>
            <person name="Kubicek C.P."/>
            <person name="Chenthamara K."/>
            <person name="Atanasova L."/>
            <person name="Druzhinina I.S."/>
            <person name="Birnbaum S."/>
            <person name="Barribeau S.M."/>
            <person name="Teiling C."/>
            <person name="Suen G."/>
            <person name="Currie C."/>
            <person name="Gerardo N.M."/>
        </authorList>
    </citation>
    <scope>NUCLEOTIDE SEQUENCE [LARGE SCALE GENOMIC DNA]</scope>
</reference>
<dbReference type="GO" id="GO:0044550">
    <property type="term" value="P:secondary metabolite biosynthetic process"/>
    <property type="evidence" value="ECO:0007669"/>
    <property type="project" value="TreeGrafter"/>
</dbReference>
<evidence type="ECO:0000256" key="1">
    <source>
        <dbReference type="ARBA" id="ARBA00022450"/>
    </source>
</evidence>
<gene>
    <name evidence="4" type="ORF">ESCO_001528</name>
</gene>
<dbReference type="PANTHER" id="PTHR45527:SF1">
    <property type="entry name" value="FATTY ACID SYNTHASE"/>
    <property type="match status" value="1"/>
</dbReference>
<dbReference type="GO" id="GO:0031177">
    <property type="term" value="F:phosphopantetheine binding"/>
    <property type="evidence" value="ECO:0007669"/>
    <property type="project" value="TreeGrafter"/>
</dbReference>
<dbReference type="SUPFAM" id="SSF56801">
    <property type="entry name" value="Acetyl-CoA synthetase-like"/>
    <property type="match status" value="1"/>
</dbReference>
<dbReference type="GO" id="GO:0005737">
    <property type="term" value="C:cytoplasm"/>
    <property type="evidence" value="ECO:0007669"/>
    <property type="project" value="TreeGrafter"/>
</dbReference>
<dbReference type="Pfam" id="PF00501">
    <property type="entry name" value="AMP-binding"/>
    <property type="match status" value="1"/>
</dbReference>
<dbReference type="OrthoDB" id="416786at2759"/>
<organism evidence="4 5">
    <name type="scientific">Escovopsis weberi</name>
    <dbReference type="NCBI Taxonomy" id="150374"/>
    <lineage>
        <taxon>Eukaryota</taxon>
        <taxon>Fungi</taxon>
        <taxon>Dikarya</taxon>
        <taxon>Ascomycota</taxon>
        <taxon>Pezizomycotina</taxon>
        <taxon>Sordariomycetes</taxon>
        <taxon>Hypocreomycetidae</taxon>
        <taxon>Hypocreales</taxon>
        <taxon>Hypocreaceae</taxon>
        <taxon>Escovopsis</taxon>
    </lineage>
</organism>
<proteinExistence type="predicted"/>
<evidence type="ECO:0000313" key="5">
    <source>
        <dbReference type="Proteomes" id="UP000053831"/>
    </source>
</evidence>
<dbReference type="PANTHER" id="PTHR45527">
    <property type="entry name" value="NONRIBOSOMAL PEPTIDE SYNTHETASE"/>
    <property type="match status" value="1"/>
</dbReference>
<protein>
    <submittedName>
        <fullName evidence="4">Hydroxamate-type ferrichrome siderophore peptide synthetase</fullName>
    </submittedName>
</protein>
<evidence type="ECO:0000313" key="4">
    <source>
        <dbReference type="EMBL" id="KOS21756.1"/>
    </source>
</evidence>
<name>A0A0M8MYB6_ESCWE</name>
<dbReference type="InterPro" id="IPR042099">
    <property type="entry name" value="ANL_N_sf"/>
</dbReference>
<keyword evidence="5" id="KW-1185">Reference proteome</keyword>
<dbReference type="EMBL" id="LGSR01000006">
    <property type="protein sequence ID" value="KOS21756.1"/>
    <property type="molecule type" value="Genomic_DNA"/>
</dbReference>
<dbReference type="InterPro" id="IPR000873">
    <property type="entry name" value="AMP-dep_synth/lig_dom"/>
</dbReference>
<dbReference type="AlphaFoldDB" id="A0A0M8MYB6"/>
<dbReference type="Proteomes" id="UP000053831">
    <property type="component" value="Unassembled WGS sequence"/>
</dbReference>
<sequence>METTCKVIRIGLDELHRHSPEPRDLGPEFAPEATCYCLYTSGTTGLPKGCEITHANCVQAMMAFQDLFKGHWQSDSRWLQFAALHFDVSVLEQYWSWSVGITVVAASRDLILDDLIGSINRLSITHIDLTPSLARLTHPDDVPGLCKGVFITGGEALKQEILDDWGPKEVIYNAYGPTEATIGVTMYQRVPVNGRPSNIGKQFLNVGSYVFQRATEIPVLRGGVGELCVSGKLVGKGYLNRPELTEERFPMLREFDDRIYRTGDLRRT</sequence>
<dbReference type="STRING" id="150374.A0A0M8MYB6"/>
<evidence type="ECO:0000259" key="3">
    <source>
        <dbReference type="Pfam" id="PF00501"/>
    </source>
</evidence>
<comment type="caution">
    <text evidence="4">The sequence shown here is derived from an EMBL/GenBank/DDBJ whole genome shotgun (WGS) entry which is preliminary data.</text>
</comment>
<dbReference type="Gene3D" id="3.40.50.12780">
    <property type="entry name" value="N-terminal domain of ligase-like"/>
    <property type="match status" value="1"/>
</dbReference>
<feature type="domain" description="AMP-dependent synthetase/ligase" evidence="3">
    <location>
        <begin position="26"/>
        <end position="239"/>
    </location>
</feature>
<keyword evidence="2" id="KW-0597">Phosphoprotein</keyword>